<dbReference type="GO" id="GO:0003720">
    <property type="term" value="F:telomerase activity"/>
    <property type="evidence" value="ECO:0007669"/>
    <property type="project" value="InterPro"/>
</dbReference>
<feature type="domain" description="Reverse transcriptase" evidence="15">
    <location>
        <begin position="687"/>
        <end position="1018"/>
    </location>
</feature>
<evidence type="ECO:0000256" key="4">
    <source>
        <dbReference type="ARBA" id="ARBA00022454"/>
    </source>
</evidence>
<feature type="compositionally biased region" description="Basic residues" evidence="14">
    <location>
        <begin position="475"/>
        <end position="493"/>
    </location>
</feature>
<reference evidence="16" key="1">
    <citation type="journal article" date="2020" name="BMC Genomics">
        <title>Correction to: Identification and distribution of gene clusters required for synthesis of sphingolipid metabolism inhibitors in diverse species of the filamentous fungus Fusarium.</title>
        <authorList>
            <person name="Kim H.S."/>
            <person name="Lohmar J.M."/>
            <person name="Busman M."/>
            <person name="Brown D.W."/>
            <person name="Naumann T.A."/>
            <person name="Divon H.H."/>
            <person name="Lysoe E."/>
            <person name="Uhlig S."/>
            <person name="Proctor R.H."/>
        </authorList>
    </citation>
    <scope>NUCLEOTIDE SEQUENCE</scope>
    <source>
        <strain evidence="16">NRRL 22465</strain>
    </source>
</reference>
<evidence type="ECO:0000256" key="7">
    <source>
        <dbReference type="ARBA" id="ARBA00022723"/>
    </source>
</evidence>
<feature type="compositionally biased region" description="Pro residues" evidence="14">
    <location>
        <begin position="19"/>
        <end position="30"/>
    </location>
</feature>
<evidence type="ECO:0000256" key="1">
    <source>
        <dbReference type="ARBA" id="ARBA00008001"/>
    </source>
</evidence>
<dbReference type="PROSITE" id="PS50878">
    <property type="entry name" value="RT_POL"/>
    <property type="match status" value="1"/>
</dbReference>
<feature type="region of interest" description="Disordered" evidence="14">
    <location>
        <begin position="56"/>
        <end position="79"/>
    </location>
</feature>
<dbReference type="EMBL" id="JABEYC010000930">
    <property type="protein sequence ID" value="KAF4972178.1"/>
    <property type="molecule type" value="Genomic_DNA"/>
</dbReference>
<evidence type="ECO:0000256" key="12">
    <source>
        <dbReference type="ARBA" id="ARBA00048173"/>
    </source>
</evidence>
<evidence type="ECO:0000256" key="3">
    <source>
        <dbReference type="ARBA" id="ARBA00016182"/>
    </source>
</evidence>
<reference evidence="16" key="2">
    <citation type="submission" date="2020-05" db="EMBL/GenBank/DDBJ databases">
        <authorList>
            <person name="Kim H.-S."/>
            <person name="Proctor R.H."/>
            <person name="Brown D.W."/>
        </authorList>
    </citation>
    <scope>NUCLEOTIDE SEQUENCE</scope>
    <source>
        <strain evidence="16">NRRL 22465</strain>
    </source>
</reference>
<keyword evidence="6 13" id="KW-0548">Nucleotidyltransferase</keyword>
<feature type="region of interest" description="Disordered" evidence="14">
    <location>
        <begin position="1"/>
        <end position="31"/>
    </location>
</feature>
<dbReference type="PRINTS" id="PR01365">
    <property type="entry name" value="TELOMERASERT"/>
</dbReference>
<dbReference type="GO" id="GO:0000333">
    <property type="term" value="C:telomerase catalytic core complex"/>
    <property type="evidence" value="ECO:0007669"/>
    <property type="project" value="TreeGrafter"/>
</dbReference>
<dbReference type="Gene3D" id="3.30.70.2630">
    <property type="match status" value="1"/>
</dbReference>
<dbReference type="GO" id="GO:0042162">
    <property type="term" value="F:telomeric DNA binding"/>
    <property type="evidence" value="ECO:0007669"/>
    <property type="project" value="TreeGrafter"/>
</dbReference>
<dbReference type="Gene3D" id="1.10.357.90">
    <property type="match status" value="1"/>
</dbReference>
<dbReference type="PANTHER" id="PTHR12066:SF0">
    <property type="entry name" value="TELOMERASE REVERSE TRANSCRIPTASE"/>
    <property type="match status" value="1"/>
</dbReference>
<protein>
    <recommendedName>
        <fullName evidence="3 13">Telomerase reverse transcriptase</fullName>
        <ecNumber evidence="2 13">2.7.7.49</ecNumber>
    </recommendedName>
    <alternativeName>
        <fullName evidence="13">Telomerase catalytic subunit</fullName>
    </alternativeName>
</protein>
<dbReference type="PANTHER" id="PTHR12066">
    <property type="entry name" value="TELOMERASE REVERSE TRANSCRIPTASE"/>
    <property type="match status" value="1"/>
</dbReference>
<comment type="similarity">
    <text evidence="1 13">Belongs to the reverse transcriptase family. Telomerase subfamily.</text>
</comment>
<keyword evidence="8 13" id="KW-0460">Magnesium</keyword>
<keyword evidence="9 13" id="KW-0779">Telomere</keyword>
<dbReference type="Pfam" id="PF12009">
    <property type="entry name" value="Telomerase_RBD"/>
    <property type="match status" value="1"/>
</dbReference>
<keyword evidence="4 13" id="KW-0158">Chromosome</keyword>
<dbReference type="AlphaFoldDB" id="A0A8H4U9A4"/>
<comment type="subcellular location">
    <subcellularLocation>
        <location evidence="13">Nucleus</location>
    </subcellularLocation>
    <subcellularLocation>
        <location evidence="13">Chromosome</location>
        <location evidence="13">Telomere</location>
    </subcellularLocation>
</comment>
<dbReference type="GO" id="GO:0046872">
    <property type="term" value="F:metal ion binding"/>
    <property type="evidence" value="ECO:0007669"/>
    <property type="project" value="UniProtKB-KW"/>
</dbReference>
<dbReference type="GO" id="GO:0007004">
    <property type="term" value="P:telomere maintenance via telomerase"/>
    <property type="evidence" value="ECO:0007669"/>
    <property type="project" value="TreeGrafter"/>
</dbReference>
<comment type="catalytic activity">
    <reaction evidence="12 13">
        <text>DNA(n) + a 2'-deoxyribonucleoside 5'-triphosphate = DNA(n+1) + diphosphate</text>
        <dbReference type="Rhea" id="RHEA:22508"/>
        <dbReference type="Rhea" id="RHEA-COMP:17339"/>
        <dbReference type="Rhea" id="RHEA-COMP:17340"/>
        <dbReference type="ChEBI" id="CHEBI:33019"/>
        <dbReference type="ChEBI" id="CHEBI:61560"/>
        <dbReference type="ChEBI" id="CHEBI:173112"/>
        <dbReference type="EC" id="2.7.7.49"/>
    </reaction>
</comment>
<keyword evidence="7 13" id="KW-0479">Metal-binding</keyword>
<evidence type="ECO:0000256" key="14">
    <source>
        <dbReference type="SAM" id="MobiDB-lite"/>
    </source>
</evidence>
<evidence type="ECO:0000256" key="10">
    <source>
        <dbReference type="ARBA" id="ARBA00022918"/>
    </source>
</evidence>
<dbReference type="EC" id="2.7.7.49" evidence="2 13"/>
<dbReference type="CDD" id="cd01648">
    <property type="entry name" value="TERT"/>
    <property type="match status" value="1"/>
</dbReference>
<keyword evidence="11 13" id="KW-0539">Nucleus</keyword>
<evidence type="ECO:0000256" key="13">
    <source>
        <dbReference type="RuleBase" id="RU365061"/>
    </source>
</evidence>
<keyword evidence="5 13" id="KW-0808">Transferase</keyword>
<evidence type="ECO:0000256" key="5">
    <source>
        <dbReference type="ARBA" id="ARBA00022679"/>
    </source>
</evidence>
<sequence>MLLAASPRDGDNPACSTRSPPPDFNSPIPPIVSSDGCISTRRDAVLPCFVPAQAGKGQKRKLGSGDASNPRKKTNHVRETPVRRDLLERCYARVTTLREHVLSALPRGSRLRRKKVASIGQGDDVGQVERQLSHLLDASVVCFHDPLHDSDDTRWEQWLVFSQKEDESYVTLSDGIASSIYSQSEIVDFSVWLLFSRDLKAGRRPKHLLCDGFRRSAGPGDKGTSTIPGLYSLYPNSHVKALREAPWPQLLALLGRAGEKIMIDLLVDASVYVKLQAGFNNYHQLTGVPLSEIDLPGGIVSLGKESKSECRRPTDIALVRSRIFYAKPSLTSKGLVQHGYKHINVLNRCPWITGPIEATLAATDQSSNIKQRQNTIKIMMYMFPRQFGLHNVFTSQVDMSKTSQRFQDYTLREEEIAPAFQIKPGQTAPHIPKLPKRLRGDTEKLIERLQVRHGRCSYTELLKYYCHCVFDRAPGSRKPRAKKYPNSSHKAKPSKPVLAASQQKGALSQKQPEESISSMQVTALPQHKSLVDLATPAFRVSTFCQAVITRIVPLQFWGNENVQEHNKAVVMQRVDHFVKLRRFETMSLHEITQDLKITDMAWLQPPGSRGKKPSRTDTAKRHEIFHEFLYFVFDSLLIPLIRNNFYVTESNTHRYQVFYFRHEVWKQIAEPAMKSLKADMFEDVKLDEALNILQSRRLGFSQIRLLPKGDKLRPIMNLRRRALTRGTSKLLGPSINSILGPVHTLLKLEKDTNPAKMGSTMFSVSDIYTRLKAFKRSLGSDHGKLYLAKIDVKAAFDTIPQAGVVKLMRSVPSQAKYTIAKHAEVKPGERAMSEGEKASSKAIRRWHATALADGESSNFTKRLEQDLAGKKKNTVFVDSAVRKTHSVGELLYLLKQHVEQNLVKFGKKYYRQKTGIPQGSVVSSFLCNYFYADLEAQHLDFLASPDCLLLRLIDDFLLVTLDRDKAVRFVNTMHQGLPEYGVVVNPIKTLVNFEMTSGGAAVRRIDEGIGFPYCGTLVNCETLEITKDRQRDSKLDASASLTVEFGRTPGQNFQRKVLNAFKIQSHLMFYDTSHNSTQTVMESLHGAFVETASKMWAYMRCLGKAQQPSSELIIRTIRKVIDVAFLLLTSKSRTMRYPQYTCDVQKLQVAQSALRVWHSSKSWHRSRASIKLLWSGYVKKQTGCLQESISRLGALERDERWRKDDLDVT</sequence>
<dbReference type="Gene3D" id="1.10.132.70">
    <property type="match status" value="1"/>
</dbReference>
<organism evidence="16 17">
    <name type="scientific">Fusarium zealandicum</name>
    <dbReference type="NCBI Taxonomy" id="1053134"/>
    <lineage>
        <taxon>Eukaryota</taxon>
        <taxon>Fungi</taxon>
        <taxon>Dikarya</taxon>
        <taxon>Ascomycota</taxon>
        <taxon>Pezizomycotina</taxon>
        <taxon>Sordariomycetes</taxon>
        <taxon>Hypocreomycetidae</taxon>
        <taxon>Hypocreales</taxon>
        <taxon>Nectriaceae</taxon>
        <taxon>Fusarium</taxon>
        <taxon>Fusarium staphyleae species complex</taxon>
    </lineage>
</organism>
<feature type="region of interest" description="Disordered" evidence="14">
    <location>
        <begin position="475"/>
        <end position="518"/>
    </location>
</feature>
<evidence type="ECO:0000256" key="11">
    <source>
        <dbReference type="ARBA" id="ARBA00023242"/>
    </source>
</evidence>
<comment type="function">
    <text evidence="13">Telomerase is a ribonucleoprotein enzyme essential for the replication of chromosome termini in most eukaryotes. It elongates telomeres. It is a reverse transcriptase that adds simple sequence repeats to chromosome ends by copying a template sequence within the RNA component of the enzyme.</text>
</comment>
<dbReference type="Proteomes" id="UP000635477">
    <property type="component" value="Unassembled WGS sequence"/>
</dbReference>
<evidence type="ECO:0000256" key="6">
    <source>
        <dbReference type="ARBA" id="ARBA00022695"/>
    </source>
</evidence>
<evidence type="ECO:0000313" key="17">
    <source>
        <dbReference type="Proteomes" id="UP000635477"/>
    </source>
</evidence>
<dbReference type="GO" id="GO:0000781">
    <property type="term" value="C:chromosome, telomeric region"/>
    <property type="evidence" value="ECO:0007669"/>
    <property type="project" value="UniProtKB-SubCell"/>
</dbReference>
<dbReference type="GO" id="GO:0070034">
    <property type="term" value="F:telomerase RNA binding"/>
    <property type="evidence" value="ECO:0007669"/>
    <property type="project" value="TreeGrafter"/>
</dbReference>
<dbReference type="InterPro" id="IPR003545">
    <property type="entry name" value="Telomerase_RT"/>
</dbReference>
<dbReference type="SMART" id="SM00975">
    <property type="entry name" value="Telomerase_RBD"/>
    <property type="match status" value="1"/>
</dbReference>
<accession>A0A8H4U9A4</accession>
<proteinExistence type="inferred from homology"/>
<evidence type="ECO:0000256" key="9">
    <source>
        <dbReference type="ARBA" id="ARBA00022895"/>
    </source>
</evidence>
<dbReference type="InterPro" id="IPR000477">
    <property type="entry name" value="RT_dom"/>
</dbReference>
<dbReference type="OrthoDB" id="289721at2759"/>
<evidence type="ECO:0000313" key="16">
    <source>
        <dbReference type="EMBL" id="KAF4972178.1"/>
    </source>
</evidence>
<comment type="caution">
    <text evidence="16">The sequence shown here is derived from an EMBL/GenBank/DDBJ whole genome shotgun (WGS) entry which is preliminary data.</text>
</comment>
<keyword evidence="10 13" id="KW-0695">RNA-directed DNA polymerase</keyword>
<evidence type="ECO:0000256" key="2">
    <source>
        <dbReference type="ARBA" id="ARBA00012493"/>
    </source>
</evidence>
<evidence type="ECO:0000259" key="15">
    <source>
        <dbReference type="PROSITE" id="PS50878"/>
    </source>
</evidence>
<gene>
    <name evidence="16" type="ORF">FZEAL_9640</name>
</gene>
<feature type="compositionally biased region" description="Polar residues" evidence="14">
    <location>
        <begin position="500"/>
        <end position="518"/>
    </location>
</feature>
<dbReference type="InterPro" id="IPR021891">
    <property type="entry name" value="Telomerase_RBD"/>
</dbReference>
<name>A0A8H4U9A4_9HYPO</name>
<evidence type="ECO:0000256" key="8">
    <source>
        <dbReference type="ARBA" id="ARBA00022842"/>
    </source>
</evidence>
<dbReference type="Pfam" id="PF00078">
    <property type="entry name" value="RVT_1"/>
    <property type="match status" value="1"/>
</dbReference>
<keyword evidence="17" id="KW-1185">Reference proteome</keyword>